<proteinExistence type="predicted"/>
<dbReference type="Proteomes" id="UP000805193">
    <property type="component" value="Unassembled WGS sequence"/>
</dbReference>
<protein>
    <submittedName>
        <fullName evidence="1">Uncharacterized protein</fullName>
    </submittedName>
</protein>
<comment type="caution">
    <text evidence="1">The sequence shown here is derived from an EMBL/GenBank/DDBJ whole genome shotgun (WGS) entry which is preliminary data.</text>
</comment>
<gene>
    <name evidence="1" type="ORF">HPB47_005499</name>
</gene>
<keyword evidence="2" id="KW-1185">Reference proteome</keyword>
<accession>A0AC60PDF2</accession>
<dbReference type="EMBL" id="JABSTQ010010825">
    <property type="protein sequence ID" value="KAG0417596.1"/>
    <property type="molecule type" value="Genomic_DNA"/>
</dbReference>
<evidence type="ECO:0000313" key="1">
    <source>
        <dbReference type="EMBL" id="KAG0417596.1"/>
    </source>
</evidence>
<feature type="non-terminal residue" evidence="1">
    <location>
        <position position="1"/>
    </location>
</feature>
<organism evidence="1 2">
    <name type="scientific">Ixodes persulcatus</name>
    <name type="common">Taiga tick</name>
    <dbReference type="NCBI Taxonomy" id="34615"/>
    <lineage>
        <taxon>Eukaryota</taxon>
        <taxon>Metazoa</taxon>
        <taxon>Ecdysozoa</taxon>
        <taxon>Arthropoda</taxon>
        <taxon>Chelicerata</taxon>
        <taxon>Arachnida</taxon>
        <taxon>Acari</taxon>
        <taxon>Parasitiformes</taxon>
        <taxon>Ixodida</taxon>
        <taxon>Ixodoidea</taxon>
        <taxon>Ixodidae</taxon>
        <taxon>Ixodinae</taxon>
        <taxon>Ixodes</taxon>
    </lineage>
</organism>
<reference evidence="1 2" key="1">
    <citation type="journal article" date="2020" name="Cell">
        <title>Large-Scale Comparative Analyses of Tick Genomes Elucidate Their Genetic Diversity and Vector Capacities.</title>
        <authorList>
            <consortium name="Tick Genome and Microbiome Consortium (TIGMIC)"/>
            <person name="Jia N."/>
            <person name="Wang J."/>
            <person name="Shi W."/>
            <person name="Du L."/>
            <person name="Sun Y."/>
            <person name="Zhan W."/>
            <person name="Jiang J.F."/>
            <person name="Wang Q."/>
            <person name="Zhang B."/>
            <person name="Ji P."/>
            <person name="Bell-Sakyi L."/>
            <person name="Cui X.M."/>
            <person name="Yuan T.T."/>
            <person name="Jiang B.G."/>
            <person name="Yang W.F."/>
            <person name="Lam T.T."/>
            <person name="Chang Q.C."/>
            <person name="Ding S.J."/>
            <person name="Wang X.J."/>
            <person name="Zhu J.G."/>
            <person name="Ruan X.D."/>
            <person name="Zhao L."/>
            <person name="Wei J.T."/>
            <person name="Ye R.Z."/>
            <person name="Que T.C."/>
            <person name="Du C.H."/>
            <person name="Zhou Y.H."/>
            <person name="Cheng J.X."/>
            <person name="Dai P.F."/>
            <person name="Guo W.B."/>
            <person name="Han X.H."/>
            <person name="Huang E.J."/>
            <person name="Li L.F."/>
            <person name="Wei W."/>
            <person name="Gao Y.C."/>
            <person name="Liu J.Z."/>
            <person name="Shao H.Z."/>
            <person name="Wang X."/>
            <person name="Wang C.C."/>
            <person name="Yang T.C."/>
            <person name="Huo Q.B."/>
            <person name="Li W."/>
            <person name="Chen H.Y."/>
            <person name="Chen S.E."/>
            <person name="Zhou L.G."/>
            <person name="Ni X.B."/>
            <person name="Tian J.H."/>
            <person name="Sheng Y."/>
            <person name="Liu T."/>
            <person name="Pan Y.S."/>
            <person name="Xia L.Y."/>
            <person name="Li J."/>
            <person name="Zhao F."/>
            <person name="Cao W.C."/>
        </authorList>
    </citation>
    <scope>NUCLEOTIDE SEQUENCE [LARGE SCALE GENOMIC DNA]</scope>
    <source>
        <strain evidence="1">Iper-2018</strain>
    </source>
</reference>
<feature type="non-terminal residue" evidence="1">
    <location>
        <position position="174"/>
    </location>
</feature>
<sequence length="174" mass="20181">ASGADENCHDDPNFAVICSFILNFGEQCGLNISISELQSMLEDTKNVDQTLIDLHLLLLRKANRRVQRDRWEKSLIKFCHQGSNVDGWELERFGYRKAKLSVKLAVLKRLLELQFDGNAKFKGEVNKVEANTLRLQPIGRDVRGHQYWLQRDSSLNLRLYREHPDDERSWAIVS</sequence>
<name>A0AC60PDF2_IXOPE</name>
<evidence type="ECO:0000313" key="2">
    <source>
        <dbReference type="Proteomes" id="UP000805193"/>
    </source>
</evidence>